<protein>
    <submittedName>
        <fullName evidence="2">Uncharacterized protein</fullName>
    </submittedName>
</protein>
<feature type="chain" id="PRO_5042900062" evidence="1">
    <location>
        <begin position="26"/>
        <end position="88"/>
    </location>
</feature>
<proteinExistence type="predicted"/>
<keyword evidence="3" id="KW-1185">Reference proteome</keyword>
<accession>A0AAQ3K0P0</accession>
<evidence type="ECO:0000256" key="1">
    <source>
        <dbReference type="SAM" id="SignalP"/>
    </source>
</evidence>
<evidence type="ECO:0000313" key="3">
    <source>
        <dbReference type="Proteomes" id="UP001327560"/>
    </source>
</evidence>
<organism evidence="2 3">
    <name type="scientific">Canna indica</name>
    <name type="common">Indian-shot</name>
    <dbReference type="NCBI Taxonomy" id="4628"/>
    <lineage>
        <taxon>Eukaryota</taxon>
        <taxon>Viridiplantae</taxon>
        <taxon>Streptophyta</taxon>
        <taxon>Embryophyta</taxon>
        <taxon>Tracheophyta</taxon>
        <taxon>Spermatophyta</taxon>
        <taxon>Magnoliopsida</taxon>
        <taxon>Liliopsida</taxon>
        <taxon>Zingiberales</taxon>
        <taxon>Cannaceae</taxon>
        <taxon>Canna</taxon>
    </lineage>
</organism>
<sequence>MRLQSSFPPCTALLLLILLVAGQLAILNKARSINRELESWKSEYYSTPSMSYIPRISPSQEHHQDDNDIDYFSSIHGVSKRLVPQGYL</sequence>
<dbReference type="Proteomes" id="UP001327560">
    <property type="component" value="Chromosome 2"/>
</dbReference>
<reference evidence="2 3" key="1">
    <citation type="submission" date="2023-10" db="EMBL/GenBank/DDBJ databases">
        <title>Chromosome-scale genome assembly provides insights into flower coloration mechanisms of Canna indica.</title>
        <authorList>
            <person name="Li C."/>
        </authorList>
    </citation>
    <scope>NUCLEOTIDE SEQUENCE [LARGE SCALE GENOMIC DNA]</scope>
    <source>
        <tissue evidence="2">Flower</tissue>
    </source>
</reference>
<name>A0AAQ3K0P0_9LILI</name>
<dbReference type="EMBL" id="CP136891">
    <property type="protein sequence ID" value="WOK98909.1"/>
    <property type="molecule type" value="Genomic_DNA"/>
</dbReference>
<dbReference type="AlphaFoldDB" id="A0AAQ3K0P0"/>
<keyword evidence="1" id="KW-0732">Signal</keyword>
<feature type="signal peptide" evidence="1">
    <location>
        <begin position="1"/>
        <end position="25"/>
    </location>
</feature>
<gene>
    <name evidence="2" type="ORF">Cni_G07621</name>
</gene>
<evidence type="ECO:0000313" key="2">
    <source>
        <dbReference type="EMBL" id="WOK98909.1"/>
    </source>
</evidence>